<dbReference type="InterPro" id="IPR021176">
    <property type="entry name" value="Competence-induced_CoiA"/>
</dbReference>
<proteinExistence type="predicted"/>
<dbReference type="STRING" id="1215089.BBI08_07740"/>
<evidence type="ECO:0000259" key="2">
    <source>
        <dbReference type="Pfam" id="PF25164"/>
    </source>
</evidence>
<name>A0A1C7DQX7_9BACL</name>
<dbReference type="EMBL" id="CP016537">
    <property type="protein sequence ID" value="ANU13748.1"/>
    <property type="molecule type" value="Genomic_DNA"/>
</dbReference>
<organism evidence="3 4">
    <name type="scientific">Planococcus halocryophilus</name>
    <dbReference type="NCBI Taxonomy" id="1215089"/>
    <lineage>
        <taxon>Bacteria</taxon>
        <taxon>Bacillati</taxon>
        <taxon>Bacillota</taxon>
        <taxon>Bacilli</taxon>
        <taxon>Bacillales</taxon>
        <taxon>Caryophanaceae</taxon>
        <taxon>Planococcus</taxon>
    </lineage>
</organism>
<evidence type="ECO:0000259" key="1">
    <source>
        <dbReference type="Pfam" id="PF06054"/>
    </source>
</evidence>
<dbReference type="Pfam" id="PF25164">
    <property type="entry name" value="CoiA_N"/>
    <property type="match status" value="1"/>
</dbReference>
<evidence type="ECO:0000313" key="4">
    <source>
        <dbReference type="Proteomes" id="UP000092687"/>
    </source>
</evidence>
<sequence length="382" mass="44430">MPKFSGFHRLVKRRVICILVATTTQQQLFFLTGKYTRQELLEIRLREHFFCPTCQAPLLLKIGEINIPHFAHKTLSTCQHFSEPESSLHLQGKLLLYQFFNQLNFKAELEKYLSEIRQRADLLVDKKYVIEFQCSTIPVSQLIQRSQGYQQLSMYPIWLKGLKEPCREGVGLLHLKSHEVAMMQKVGQLSYILLFYPPANQFYYYSNLFYVSASRWVGKTKSLSATKQVFPFALPKPLSKDEFNLVLGIFYHAKKQYIRSQLYAGNRVRNLYCRLCYELRLDVTNVPNLFGIPLLGAECFKQPAILWQLQVVEAYEKGVGIDRLIQTGKLTLSDSEKQQQAIDLTANYIALYLKYKDKTVDNSNILDIVYDNYCKNVGKLRK</sequence>
<dbReference type="InterPro" id="IPR057253">
    <property type="entry name" value="CoiA-like_N"/>
</dbReference>
<reference evidence="3" key="1">
    <citation type="submission" date="2016-10" db="EMBL/GenBank/DDBJ databases">
        <authorList>
            <person name="de Groot N.N."/>
        </authorList>
    </citation>
    <scope>NUCLEOTIDE SEQUENCE</scope>
    <source>
        <strain evidence="3">DSM 24743</strain>
    </source>
</reference>
<protein>
    <submittedName>
        <fullName evidence="3">Competence protein CoiA</fullName>
    </submittedName>
</protein>
<dbReference type="OrthoDB" id="3784230at2"/>
<dbReference type="RefSeq" id="WP_008498132.1">
    <property type="nucleotide sequence ID" value="NZ_CP016537.2"/>
</dbReference>
<feature type="domain" description="Competence protein CoiA-like N-terminal" evidence="2">
    <location>
        <begin position="34"/>
        <end position="81"/>
    </location>
</feature>
<keyword evidence="4" id="KW-1185">Reference proteome</keyword>
<feature type="domain" description="Competence protein CoiA nuclease-like" evidence="1">
    <location>
        <begin position="85"/>
        <end position="228"/>
    </location>
</feature>
<gene>
    <name evidence="3" type="ORF">BBI08_07740</name>
</gene>
<dbReference type="InterPro" id="IPR010330">
    <property type="entry name" value="CoiA_nuc"/>
</dbReference>
<evidence type="ECO:0000313" key="3">
    <source>
        <dbReference type="EMBL" id="ANU13748.1"/>
    </source>
</evidence>
<dbReference type="Pfam" id="PF06054">
    <property type="entry name" value="CoiA_nuc"/>
    <property type="match status" value="1"/>
</dbReference>
<accession>A0A1C7DQX7</accession>
<dbReference type="PIRSF" id="PIRSF007487">
    <property type="entry name" value="Competence-induced_CoiA_bac"/>
    <property type="match status" value="1"/>
</dbReference>
<dbReference type="AlphaFoldDB" id="A0A1C7DQX7"/>
<dbReference type="Proteomes" id="UP000092687">
    <property type="component" value="Chromosome"/>
</dbReference>
<dbReference type="KEGG" id="phc:BBI08_07740"/>